<dbReference type="PROSITE" id="PS00086">
    <property type="entry name" value="CYTOCHROME_P450"/>
    <property type="match status" value="1"/>
</dbReference>
<accession>A0A5N5THQ6</accession>
<protein>
    <submittedName>
        <fullName evidence="12">Cytochrome P450 4C1</fullName>
    </submittedName>
</protein>
<evidence type="ECO:0000256" key="10">
    <source>
        <dbReference type="RuleBase" id="RU000461"/>
    </source>
</evidence>
<evidence type="ECO:0000256" key="6">
    <source>
        <dbReference type="ARBA" id="ARBA00023004"/>
    </source>
</evidence>
<dbReference type="InterPro" id="IPR001128">
    <property type="entry name" value="Cyt_P450"/>
</dbReference>
<dbReference type="PRINTS" id="PR00385">
    <property type="entry name" value="P450"/>
</dbReference>
<keyword evidence="7 10" id="KW-0503">Monooxygenase</keyword>
<evidence type="ECO:0000256" key="1">
    <source>
        <dbReference type="ARBA" id="ARBA00001971"/>
    </source>
</evidence>
<evidence type="ECO:0000313" key="13">
    <source>
        <dbReference type="Proteomes" id="UP000326759"/>
    </source>
</evidence>
<dbReference type="EMBL" id="SEYY01000961">
    <property type="protein sequence ID" value="KAB7506176.1"/>
    <property type="molecule type" value="Genomic_DNA"/>
</dbReference>
<dbReference type="PANTHER" id="PTHR24291">
    <property type="entry name" value="CYTOCHROME P450 FAMILY 4"/>
    <property type="match status" value="1"/>
</dbReference>
<dbReference type="GO" id="GO:0020037">
    <property type="term" value="F:heme binding"/>
    <property type="evidence" value="ECO:0007669"/>
    <property type="project" value="InterPro"/>
</dbReference>
<dbReference type="Pfam" id="PF00067">
    <property type="entry name" value="p450"/>
    <property type="match status" value="1"/>
</dbReference>
<dbReference type="InterPro" id="IPR002401">
    <property type="entry name" value="Cyt_P450_E_grp-I"/>
</dbReference>
<dbReference type="SUPFAM" id="SSF48264">
    <property type="entry name" value="Cytochrome P450"/>
    <property type="match status" value="1"/>
</dbReference>
<evidence type="ECO:0000256" key="11">
    <source>
        <dbReference type="SAM" id="Phobius"/>
    </source>
</evidence>
<dbReference type="OrthoDB" id="1470350at2759"/>
<feature type="transmembrane region" description="Helical" evidence="11">
    <location>
        <begin position="7"/>
        <end position="27"/>
    </location>
</feature>
<dbReference type="PANTHER" id="PTHR24291:SF189">
    <property type="entry name" value="CYTOCHROME P450 4C3-RELATED"/>
    <property type="match status" value="1"/>
</dbReference>
<dbReference type="Proteomes" id="UP000326759">
    <property type="component" value="Unassembled WGS sequence"/>
</dbReference>
<keyword evidence="9 10" id="KW-0479">Metal-binding</keyword>
<gene>
    <name evidence="12" type="ORF">Anas_08467</name>
</gene>
<keyword evidence="5" id="KW-0256">Endoplasmic reticulum</keyword>
<dbReference type="GO" id="GO:0004497">
    <property type="term" value="F:monooxygenase activity"/>
    <property type="evidence" value="ECO:0007669"/>
    <property type="project" value="UniProtKB-KW"/>
</dbReference>
<dbReference type="GO" id="GO:0005506">
    <property type="term" value="F:iron ion binding"/>
    <property type="evidence" value="ECO:0007669"/>
    <property type="project" value="InterPro"/>
</dbReference>
<comment type="cofactor">
    <cofactor evidence="1 9">
        <name>heme</name>
        <dbReference type="ChEBI" id="CHEBI:30413"/>
    </cofactor>
</comment>
<keyword evidence="8 11" id="KW-0472">Membrane</keyword>
<feature type="binding site" description="axial binding residue" evidence="9">
    <location>
        <position position="448"/>
    </location>
    <ligand>
        <name>heme</name>
        <dbReference type="ChEBI" id="CHEBI:30413"/>
    </ligand>
    <ligandPart>
        <name>Fe</name>
        <dbReference type="ChEBI" id="CHEBI:18248"/>
    </ligandPart>
</feature>
<keyword evidence="11" id="KW-1133">Transmembrane helix</keyword>
<proteinExistence type="inferred from homology"/>
<dbReference type="Gene3D" id="1.10.630.10">
    <property type="entry name" value="Cytochrome P450"/>
    <property type="match status" value="1"/>
</dbReference>
<comment type="caution">
    <text evidence="12">The sequence shown here is derived from an EMBL/GenBank/DDBJ whole genome shotgun (WGS) entry which is preliminary data.</text>
</comment>
<dbReference type="InterPro" id="IPR036396">
    <property type="entry name" value="Cyt_P450_sf"/>
</dbReference>
<dbReference type="PRINTS" id="PR00463">
    <property type="entry name" value="EP450I"/>
</dbReference>
<evidence type="ECO:0000256" key="2">
    <source>
        <dbReference type="ARBA" id="ARBA00004586"/>
    </source>
</evidence>
<dbReference type="InterPro" id="IPR017972">
    <property type="entry name" value="Cyt_P450_CS"/>
</dbReference>
<name>A0A5N5THQ6_9CRUS</name>
<comment type="subcellular location">
    <subcellularLocation>
        <location evidence="2">Endoplasmic reticulum membrane</location>
    </subcellularLocation>
</comment>
<sequence>MENTKEIISLFNVLITFCICYFLYFFINHRRKFISNNYSVLKLTFQKVILDKIPGPKPLPILGNALEFSGSPVDNFKAGLRVSQNECGLTRVWIGFKPHCAIYKASGTEVLLSSNKYLDKSADYKALHPWLGTGLLTSTGTKWHHRRKILTPAFHFKILEDFVDIFNQQSQIFVQKLNSKCDGKPFDIFPYITLCTLDIILGMEMCNIVFEKQSRPWLQIGIIYSLLGYAKRQEKCLKILHGFSYETIRERKKKRIELKLSGENKKKNNDEVLGKKKRLAFLDMLLEYAEEHETLSDEDIREEVDTFMFEGHDTTAAAINWALYLLGQNPEIQNKAYEEIESIFGKSEREATSSDLREMKYLECCIKEALRLFPSVPLFGRELKEDIKIGEYVIPKGTSVMISTYRLHRDSEVFPDPEAFKPERFFPENSVNRNPYAYIPFSAGPRNCIGQKFALMEEKVILSTFLRNFRVESTQNVQDLNLVGELILRPEKETLVKIYSRN</sequence>
<keyword evidence="11" id="KW-0812">Transmembrane</keyword>
<dbReference type="AlphaFoldDB" id="A0A5N5THQ6"/>
<organism evidence="12 13">
    <name type="scientific">Armadillidium nasatum</name>
    <dbReference type="NCBI Taxonomy" id="96803"/>
    <lineage>
        <taxon>Eukaryota</taxon>
        <taxon>Metazoa</taxon>
        <taxon>Ecdysozoa</taxon>
        <taxon>Arthropoda</taxon>
        <taxon>Crustacea</taxon>
        <taxon>Multicrustacea</taxon>
        <taxon>Malacostraca</taxon>
        <taxon>Eumalacostraca</taxon>
        <taxon>Peracarida</taxon>
        <taxon>Isopoda</taxon>
        <taxon>Oniscidea</taxon>
        <taxon>Crinocheta</taxon>
        <taxon>Armadillidiidae</taxon>
        <taxon>Armadillidium</taxon>
    </lineage>
</organism>
<keyword evidence="10" id="KW-0560">Oxidoreductase</keyword>
<evidence type="ECO:0000256" key="3">
    <source>
        <dbReference type="ARBA" id="ARBA00010617"/>
    </source>
</evidence>
<evidence type="ECO:0000256" key="8">
    <source>
        <dbReference type="ARBA" id="ARBA00023136"/>
    </source>
</evidence>
<evidence type="ECO:0000256" key="5">
    <source>
        <dbReference type="ARBA" id="ARBA00022824"/>
    </source>
</evidence>
<dbReference type="InterPro" id="IPR050196">
    <property type="entry name" value="Cytochrome_P450_Monoox"/>
</dbReference>
<dbReference type="GO" id="GO:0005789">
    <property type="term" value="C:endoplasmic reticulum membrane"/>
    <property type="evidence" value="ECO:0007669"/>
    <property type="project" value="UniProtKB-SubCell"/>
</dbReference>
<keyword evidence="6 9" id="KW-0408">Iron</keyword>
<evidence type="ECO:0000313" key="12">
    <source>
        <dbReference type="EMBL" id="KAB7506176.1"/>
    </source>
</evidence>
<dbReference type="GO" id="GO:0016705">
    <property type="term" value="F:oxidoreductase activity, acting on paired donors, with incorporation or reduction of molecular oxygen"/>
    <property type="evidence" value="ECO:0007669"/>
    <property type="project" value="InterPro"/>
</dbReference>
<evidence type="ECO:0000256" key="9">
    <source>
        <dbReference type="PIRSR" id="PIRSR602401-1"/>
    </source>
</evidence>
<reference evidence="12 13" key="1">
    <citation type="journal article" date="2019" name="PLoS Biol.">
        <title>Sex chromosomes control vertical transmission of feminizing Wolbachia symbionts in an isopod.</title>
        <authorList>
            <person name="Becking T."/>
            <person name="Chebbi M.A."/>
            <person name="Giraud I."/>
            <person name="Moumen B."/>
            <person name="Laverre T."/>
            <person name="Caubet Y."/>
            <person name="Peccoud J."/>
            <person name="Gilbert C."/>
            <person name="Cordaux R."/>
        </authorList>
    </citation>
    <scope>NUCLEOTIDE SEQUENCE [LARGE SCALE GENOMIC DNA]</scope>
    <source>
        <strain evidence="12">ANa2</strain>
        <tissue evidence="12">Whole body excluding digestive tract and cuticle</tissue>
    </source>
</reference>
<comment type="similarity">
    <text evidence="3 10">Belongs to the cytochrome P450 family.</text>
</comment>
<evidence type="ECO:0000256" key="4">
    <source>
        <dbReference type="ARBA" id="ARBA00022617"/>
    </source>
</evidence>
<keyword evidence="13" id="KW-1185">Reference proteome</keyword>
<evidence type="ECO:0000256" key="7">
    <source>
        <dbReference type="ARBA" id="ARBA00023033"/>
    </source>
</evidence>
<keyword evidence="4 9" id="KW-0349">Heme</keyword>